<dbReference type="InterPro" id="IPR036388">
    <property type="entry name" value="WH-like_DNA-bd_sf"/>
</dbReference>
<gene>
    <name evidence="5" type="ORF">Ade02nite_15670</name>
</gene>
<keyword evidence="1" id="KW-0805">Transcription regulation</keyword>
<evidence type="ECO:0000256" key="3">
    <source>
        <dbReference type="ARBA" id="ARBA00023163"/>
    </source>
</evidence>
<feature type="domain" description="HTH arsR-type" evidence="4">
    <location>
        <begin position="108"/>
        <end position="179"/>
    </location>
</feature>
<comment type="caution">
    <text evidence="5">The sequence shown here is derived from an EMBL/GenBank/DDBJ whole genome shotgun (WGS) entry which is preliminary data.</text>
</comment>
<dbReference type="CDD" id="cd00090">
    <property type="entry name" value="HTH_ARSR"/>
    <property type="match status" value="1"/>
</dbReference>
<accession>A0ABQ3XYU3</accession>
<keyword evidence="6" id="KW-1185">Reference proteome</keyword>
<keyword evidence="2" id="KW-0238">DNA-binding</keyword>
<organism evidence="5 6">
    <name type="scientific">Paractinoplanes deccanensis</name>
    <dbReference type="NCBI Taxonomy" id="113561"/>
    <lineage>
        <taxon>Bacteria</taxon>
        <taxon>Bacillati</taxon>
        <taxon>Actinomycetota</taxon>
        <taxon>Actinomycetes</taxon>
        <taxon>Micromonosporales</taxon>
        <taxon>Micromonosporaceae</taxon>
        <taxon>Paractinoplanes</taxon>
    </lineage>
</organism>
<evidence type="ECO:0000259" key="4">
    <source>
        <dbReference type="SMART" id="SM00418"/>
    </source>
</evidence>
<dbReference type="EMBL" id="BOMI01000023">
    <property type="protein sequence ID" value="GID72926.1"/>
    <property type="molecule type" value="Genomic_DNA"/>
</dbReference>
<dbReference type="PANTHER" id="PTHR43132">
    <property type="entry name" value="ARSENICAL RESISTANCE OPERON REPRESSOR ARSR-RELATED"/>
    <property type="match status" value="1"/>
</dbReference>
<dbReference type="PANTHER" id="PTHR43132:SF6">
    <property type="entry name" value="HTH-TYPE TRANSCRIPTIONAL REPRESSOR CZRA"/>
    <property type="match status" value="1"/>
</dbReference>
<name>A0ABQ3XYU3_9ACTN</name>
<dbReference type="InterPro" id="IPR011991">
    <property type="entry name" value="ArsR-like_HTH"/>
</dbReference>
<dbReference type="Gene3D" id="1.10.10.10">
    <property type="entry name" value="Winged helix-like DNA-binding domain superfamily/Winged helix DNA-binding domain"/>
    <property type="match status" value="1"/>
</dbReference>
<dbReference type="SMART" id="SM00418">
    <property type="entry name" value="HTH_ARSR"/>
    <property type="match status" value="1"/>
</dbReference>
<evidence type="ECO:0000256" key="2">
    <source>
        <dbReference type="ARBA" id="ARBA00023125"/>
    </source>
</evidence>
<protein>
    <recommendedName>
        <fullName evidence="4">HTH arsR-type domain-containing protein</fullName>
    </recommendedName>
</protein>
<reference evidence="5 6" key="1">
    <citation type="submission" date="2021-01" db="EMBL/GenBank/DDBJ databases">
        <title>Whole genome shotgun sequence of Actinoplanes deccanensis NBRC 13994.</title>
        <authorList>
            <person name="Komaki H."/>
            <person name="Tamura T."/>
        </authorList>
    </citation>
    <scope>NUCLEOTIDE SEQUENCE [LARGE SCALE GENOMIC DNA]</scope>
    <source>
        <strain evidence="5 6">NBRC 13994</strain>
    </source>
</reference>
<sequence length="182" mass="18903">MLGAATTAWPFDVDRKVVRFRLGTADLSQITFAVSPGHVTWAGDEVHVRVLHYGAVIDCEGSGLTLVPSVMSTPRCAVITERGAQPTLFYPAHGVTETWTGDGTTAAAALTALLGEGRARVLLCLDGPRSTSETAALCGLAVSTASHHLAVLRGAGLVDSTRAGAAVRHSRSVLGEALTSRQ</sequence>
<keyword evidence="3" id="KW-0804">Transcription</keyword>
<dbReference type="Proteomes" id="UP000609879">
    <property type="component" value="Unassembled WGS sequence"/>
</dbReference>
<dbReference type="InterPro" id="IPR036390">
    <property type="entry name" value="WH_DNA-bd_sf"/>
</dbReference>
<dbReference type="SUPFAM" id="SSF46785">
    <property type="entry name" value="Winged helix' DNA-binding domain"/>
    <property type="match status" value="1"/>
</dbReference>
<dbReference type="InterPro" id="IPR001845">
    <property type="entry name" value="HTH_ArsR_DNA-bd_dom"/>
</dbReference>
<proteinExistence type="predicted"/>
<evidence type="ECO:0000256" key="1">
    <source>
        <dbReference type="ARBA" id="ARBA00023015"/>
    </source>
</evidence>
<evidence type="ECO:0000313" key="6">
    <source>
        <dbReference type="Proteomes" id="UP000609879"/>
    </source>
</evidence>
<dbReference type="Pfam" id="PF12840">
    <property type="entry name" value="HTH_20"/>
    <property type="match status" value="1"/>
</dbReference>
<evidence type="ECO:0000313" key="5">
    <source>
        <dbReference type="EMBL" id="GID72926.1"/>
    </source>
</evidence>
<dbReference type="InterPro" id="IPR051011">
    <property type="entry name" value="Metal_resp_trans_reg"/>
</dbReference>